<evidence type="ECO:0000259" key="6">
    <source>
        <dbReference type="Pfam" id="PF22740"/>
    </source>
</evidence>
<feature type="binding site" evidence="4">
    <location>
        <begin position="68"/>
        <end position="71"/>
    </location>
    <ligand>
        <name>GTP</name>
        <dbReference type="ChEBI" id="CHEBI:37565"/>
    </ligand>
</feature>
<dbReference type="PANTHER" id="PTHR30448:SF0">
    <property type="entry name" value="RNASE ADAPTER PROTEIN RAPZ"/>
    <property type="match status" value="1"/>
</dbReference>
<feature type="domain" description="RapZ-like N-terminal" evidence="5">
    <location>
        <begin position="12"/>
        <end position="167"/>
    </location>
</feature>
<dbReference type="GO" id="GO:0005524">
    <property type="term" value="F:ATP binding"/>
    <property type="evidence" value="ECO:0007669"/>
    <property type="project" value="UniProtKB-UniRule"/>
</dbReference>
<organism evidence="7 8">
    <name type="scientific">Ottowia cancrivicina</name>
    <dbReference type="NCBI Taxonomy" id="3040346"/>
    <lineage>
        <taxon>Bacteria</taxon>
        <taxon>Pseudomonadati</taxon>
        <taxon>Pseudomonadota</taxon>
        <taxon>Betaproteobacteria</taxon>
        <taxon>Burkholderiales</taxon>
        <taxon>Comamonadaceae</taxon>
        <taxon>Ottowia</taxon>
    </lineage>
</organism>
<dbReference type="RefSeq" id="WP_279524415.1">
    <property type="nucleotide sequence ID" value="NZ_JARVII010000012.1"/>
</dbReference>
<dbReference type="NCBIfam" id="NF003828">
    <property type="entry name" value="PRK05416.1"/>
    <property type="match status" value="1"/>
</dbReference>
<evidence type="ECO:0000313" key="7">
    <source>
        <dbReference type="EMBL" id="MDG9699522.1"/>
    </source>
</evidence>
<dbReference type="SUPFAM" id="SSF52540">
    <property type="entry name" value="P-loop containing nucleoside triphosphate hydrolases"/>
    <property type="match status" value="1"/>
</dbReference>
<sequence length="293" mass="31841">MSAASDAPAAALDLVLITGMSGSGKSVALRALEDAGYYCVDNLPPELLQAFLALPAMQGTGRVAVAIDARSRTSLPQLPALLKTLGGQARVIFLDANDETLTRRFSETRRRHPLSAIHPADADALPALAQAITREREMLDGLRSRAHVIDTSHIRPAQLASAVKSVIAAPAAHLTLVFESFGFKRGAPLDADYLFDVRMLPNPYYEPALRPLTGRDAPVADYLAHQPEVAQMQEHIASFLQTWLPRLAADHRSYVTVAIGCTGGQHRSVYLAEQLARQFAPRWSTLARHRELG</sequence>
<dbReference type="GO" id="GO:0005525">
    <property type="term" value="F:GTP binding"/>
    <property type="evidence" value="ECO:0007669"/>
    <property type="project" value="UniProtKB-UniRule"/>
</dbReference>
<dbReference type="EMBL" id="JARVII010000012">
    <property type="protein sequence ID" value="MDG9699522.1"/>
    <property type="molecule type" value="Genomic_DNA"/>
</dbReference>
<feature type="domain" description="RapZ C-terminal" evidence="6">
    <location>
        <begin position="175"/>
        <end position="292"/>
    </location>
</feature>
<dbReference type="InterPro" id="IPR005337">
    <property type="entry name" value="RapZ-like"/>
</dbReference>
<dbReference type="InterPro" id="IPR053930">
    <property type="entry name" value="RapZ-like_N"/>
</dbReference>
<dbReference type="HAMAP" id="MF_00636">
    <property type="entry name" value="RapZ_like"/>
    <property type="match status" value="1"/>
</dbReference>
<protein>
    <submittedName>
        <fullName evidence="7">RNase adapter RapZ</fullName>
    </submittedName>
</protein>
<evidence type="ECO:0000259" key="5">
    <source>
        <dbReference type="Pfam" id="PF03668"/>
    </source>
</evidence>
<proteinExistence type="inferred from homology"/>
<dbReference type="AlphaFoldDB" id="A0AAW6RNI9"/>
<feature type="binding site" evidence="4">
    <location>
        <begin position="19"/>
        <end position="26"/>
    </location>
    <ligand>
        <name>ATP</name>
        <dbReference type="ChEBI" id="CHEBI:30616"/>
    </ligand>
</feature>
<evidence type="ECO:0000256" key="2">
    <source>
        <dbReference type="ARBA" id="ARBA00022840"/>
    </source>
</evidence>
<dbReference type="PANTHER" id="PTHR30448">
    <property type="entry name" value="RNASE ADAPTER PROTEIN RAPZ"/>
    <property type="match status" value="1"/>
</dbReference>
<name>A0AAW6RNI9_9BURK</name>
<dbReference type="Pfam" id="PF22740">
    <property type="entry name" value="PapZ_C"/>
    <property type="match status" value="1"/>
</dbReference>
<keyword evidence="3 4" id="KW-0342">GTP-binding</keyword>
<reference evidence="7 8" key="1">
    <citation type="submission" date="2023-04" db="EMBL/GenBank/DDBJ databases">
        <title>Ottowia paracancer sp. nov., isolated from human stomach.</title>
        <authorList>
            <person name="Song Y."/>
        </authorList>
    </citation>
    <scope>NUCLEOTIDE SEQUENCE [LARGE SCALE GENOMIC DNA]</scope>
    <source>
        <strain evidence="7 8">10c7w1</strain>
    </source>
</reference>
<keyword evidence="1 4" id="KW-0547">Nucleotide-binding</keyword>
<dbReference type="InterPro" id="IPR027417">
    <property type="entry name" value="P-loop_NTPase"/>
</dbReference>
<evidence type="ECO:0000313" key="8">
    <source>
        <dbReference type="Proteomes" id="UP001237156"/>
    </source>
</evidence>
<comment type="caution">
    <text evidence="7">The sequence shown here is derived from an EMBL/GenBank/DDBJ whole genome shotgun (WGS) entry which is preliminary data.</text>
</comment>
<dbReference type="Pfam" id="PF03668">
    <property type="entry name" value="RapZ-like_N"/>
    <property type="match status" value="1"/>
</dbReference>
<keyword evidence="8" id="KW-1185">Reference proteome</keyword>
<dbReference type="Gene3D" id="3.40.50.300">
    <property type="entry name" value="P-loop containing nucleotide triphosphate hydrolases"/>
    <property type="match status" value="1"/>
</dbReference>
<evidence type="ECO:0000256" key="3">
    <source>
        <dbReference type="ARBA" id="ARBA00023134"/>
    </source>
</evidence>
<evidence type="ECO:0000256" key="1">
    <source>
        <dbReference type="ARBA" id="ARBA00022741"/>
    </source>
</evidence>
<dbReference type="InterPro" id="IPR053931">
    <property type="entry name" value="RapZ_C"/>
</dbReference>
<gene>
    <name evidence="7" type="primary">rapZ</name>
    <name evidence="7" type="ORF">QB898_07335</name>
</gene>
<accession>A0AAW6RNI9</accession>
<evidence type="ECO:0000256" key="4">
    <source>
        <dbReference type="HAMAP-Rule" id="MF_00636"/>
    </source>
</evidence>
<dbReference type="PIRSF" id="PIRSF005052">
    <property type="entry name" value="P-loopkin"/>
    <property type="match status" value="1"/>
</dbReference>
<keyword evidence="2 4" id="KW-0067">ATP-binding</keyword>
<dbReference type="Proteomes" id="UP001237156">
    <property type="component" value="Unassembled WGS sequence"/>
</dbReference>